<comment type="caution">
    <text evidence="1">The sequence shown here is derived from an EMBL/GenBank/DDBJ whole genome shotgun (WGS) entry which is preliminary data.</text>
</comment>
<dbReference type="Proteomes" id="UP001358586">
    <property type="component" value="Chromosome 8"/>
</dbReference>
<protein>
    <submittedName>
        <fullName evidence="1">Uncharacterized protein</fullName>
    </submittedName>
</protein>
<keyword evidence="2" id="KW-1185">Reference proteome</keyword>
<organism evidence="1 2">
    <name type="scientific">Gossypium arboreum</name>
    <name type="common">Tree cotton</name>
    <name type="synonym">Gossypium nanking</name>
    <dbReference type="NCBI Taxonomy" id="29729"/>
    <lineage>
        <taxon>Eukaryota</taxon>
        <taxon>Viridiplantae</taxon>
        <taxon>Streptophyta</taxon>
        <taxon>Embryophyta</taxon>
        <taxon>Tracheophyta</taxon>
        <taxon>Spermatophyta</taxon>
        <taxon>Magnoliopsida</taxon>
        <taxon>eudicotyledons</taxon>
        <taxon>Gunneridae</taxon>
        <taxon>Pentapetalae</taxon>
        <taxon>rosids</taxon>
        <taxon>malvids</taxon>
        <taxon>Malvales</taxon>
        <taxon>Malvaceae</taxon>
        <taxon>Malvoideae</taxon>
        <taxon>Gossypium</taxon>
    </lineage>
</organism>
<proteinExistence type="predicted"/>
<dbReference type="EMBL" id="JARKNE010000008">
    <property type="protein sequence ID" value="KAK5812046.1"/>
    <property type="molecule type" value="Genomic_DNA"/>
</dbReference>
<gene>
    <name evidence="1" type="ORF">PVK06_027441</name>
</gene>
<sequence>MNPNVWHMKVSLVVYDRVLQQFGFRQYIPMAPKDLDDVHPINLRGQTKLACDLNYMLWFRIHGKPYLYREETSILDVLHAHAIYIFDAYNADNDV</sequence>
<evidence type="ECO:0000313" key="1">
    <source>
        <dbReference type="EMBL" id="KAK5812046.1"/>
    </source>
</evidence>
<evidence type="ECO:0000313" key="2">
    <source>
        <dbReference type="Proteomes" id="UP001358586"/>
    </source>
</evidence>
<name>A0ABR0P0A8_GOSAR</name>
<accession>A0ABR0P0A8</accession>
<reference evidence="1 2" key="1">
    <citation type="submission" date="2023-03" db="EMBL/GenBank/DDBJ databases">
        <title>WGS of Gossypium arboreum.</title>
        <authorList>
            <person name="Yu D."/>
        </authorList>
    </citation>
    <scope>NUCLEOTIDE SEQUENCE [LARGE SCALE GENOMIC DNA]</scope>
    <source>
        <tissue evidence="1">Leaf</tissue>
    </source>
</reference>